<keyword evidence="15" id="KW-0699">rRNA-binding</keyword>
<dbReference type="Gene3D" id="3.30.160.20">
    <property type="match status" value="1"/>
</dbReference>
<evidence type="ECO:0000259" key="16">
    <source>
        <dbReference type="PROSITE" id="PS50137"/>
    </source>
</evidence>
<dbReference type="InterPro" id="IPR036389">
    <property type="entry name" value="RNase_III_sf"/>
</dbReference>
<feature type="active site" evidence="15">
    <location>
        <position position="114"/>
    </location>
</feature>
<keyword evidence="6 15" id="KW-0698">rRNA processing</keyword>
<comment type="catalytic activity">
    <reaction evidence="1 15">
        <text>Endonucleolytic cleavage to 5'-phosphomonoester.</text>
        <dbReference type="EC" id="3.1.26.3"/>
    </reaction>
</comment>
<dbReference type="CDD" id="cd00593">
    <property type="entry name" value="RIBOc"/>
    <property type="match status" value="1"/>
</dbReference>
<sequence length="222" mass="24286">MKPQRLEAALGHGFGRPELLRQALTHRSFGSPHNERLEFLGDAILNCAVAGYLFQHFDDLKEGELSRLRASLVRQETLAEIARDLHLGDFLQLGEGELKSGGSRRPSILADAVEAIIGAIYVDAGFEAARKVIDLLYKPVVARINPDAAGKDPKTALQEILQGRRLPLPRYGLLATHGEAHVQEFEVECVIPDLDIRTTGTGSSRRIAEQQAAQRAIAGIKP</sequence>
<dbReference type="Gene3D" id="1.10.1520.10">
    <property type="entry name" value="Ribonuclease III domain"/>
    <property type="match status" value="1"/>
</dbReference>
<dbReference type="SUPFAM" id="SSF69065">
    <property type="entry name" value="RNase III domain-like"/>
    <property type="match status" value="1"/>
</dbReference>
<evidence type="ECO:0000256" key="14">
    <source>
        <dbReference type="ARBA" id="ARBA00022884"/>
    </source>
</evidence>
<dbReference type="GO" id="GO:0004525">
    <property type="term" value="F:ribonuclease III activity"/>
    <property type="evidence" value="ECO:0007669"/>
    <property type="project" value="UniProtKB-UniRule"/>
</dbReference>
<evidence type="ECO:0000256" key="12">
    <source>
        <dbReference type="ARBA" id="ARBA00022801"/>
    </source>
</evidence>
<dbReference type="RefSeq" id="WP_041099211.1">
    <property type="nucleotide sequence ID" value="NZ_AP012547.1"/>
</dbReference>
<evidence type="ECO:0000259" key="17">
    <source>
        <dbReference type="PROSITE" id="PS50142"/>
    </source>
</evidence>
<evidence type="ECO:0000313" key="19">
    <source>
        <dbReference type="Proteomes" id="UP000031637"/>
    </source>
</evidence>
<evidence type="ECO:0000256" key="6">
    <source>
        <dbReference type="ARBA" id="ARBA00022552"/>
    </source>
</evidence>
<evidence type="ECO:0000256" key="4">
    <source>
        <dbReference type="ARBA" id="ARBA00011738"/>
    </source>
</evidence>
<accession>W0SG22</accession>
<evidence type="ECO:0000256" key="15">
    <source>
        <dbReference type="HAMAP-Rule" id="MF_00104"/>
    </source>
</evidence>
<evidence type="ECO:0000256" key="11">
    <source>
        <dbReference type="ARBA" id="ARBA00022759"/>
    </source>
</evidence>
<dbReference type="FunFam" id="1.10.1520.10:FF:000001">
    <property type="entry name" value="Ribonuclease 3"/>
    <property type="match status" value="1"/>
</dbReference>
<keyword evidence="10 15" id="KW-0479">Metal-binding</keyword>
<dbReference type="GO" id="GO:0010468">
    <property type="term" value="P:regulation of gene expression"/>
    <property type="evidence" value="ECO:0007669"/>
    <property type="project" value="TreeGrafter"/>
</dbReference>
<evidence type="ECO:0000256" key="9">
    <source>
        <dbReference type="ARBA" id="ARBA00022722"/>
    </source>
</evidence>
<feature type="binding site" evidence="15">
    <location>
        <position position="111"/>
    </location>
    <ligand>
        <name>Mg(2+)</name>
        <dbReference type="ChEBI" id="CHEBI:18420"/>
    </ligand>
</feature>
<evidence type="ECO:0000256" key="5">
    <source>
        <dbReference type="ARBA" id="ARBA00022490"/>
    </source>
</evidence>
<dbReference type="PROSITE" id="PS00517">
    <property type="entry name" value="RNASE_3_1"/>
    <property type="match status" value="1"/>
</dbReference>
<keyword evidence="14 15" id="KW-0694">RNA-binding</keyword>
<dbReference type="GO" id="GO:0008033">
    <property type="term" value="P:tRNA processing"/>
    <property type="evidence" value="ECO:0007669"/>
    <property type="project" value="UniProtKB-KW"/>
</dbReference>
<dbReference type="HOGENOM" id="CLU_000907_1_1_4"/>
<comment type="function">
    <text evidence="15">Digests double-stranded RNA. Involved in the processing of primary rRNA transcript to yield the immediate precursors to the large and small rRNAs (23S and 16S). Processes some mRNAs, and tRNAs when they are encoded in the rRNA operon. Processes pre-crRNA and tracrRNA of type II CRISPR loci if present in the organism.</text>
</comment>
<dbReference type="GO" id="GO:0005737">
    <property type="term" value="C:cytoplasm"/>
    <property type="evidence" value="ECO:0007669"/>
    <property type="project" value="UniProtKB-SubCell"/>
</dbReference>
<dbReference type="InterPro" id="IPR011907">
    <property type="entry name" value="RNase_III"/>
</dbReference>
<dbReference type="AlphaFoldDB" id="W0SG22"/>
<dbReference type="OrthoDB" id="9805026at2"/>
<dbReference type="GO" id="GO:0006364">
    <property type="term" value="P:rRNA processing"/>
    <property type="evidence" value="ECO:0007669"/>
    <property type="project" value="UniProtKB-UniRule"/>
</dbReference>
<comment type="cofactor">
    <cofactor evidence="15">
        <name>Mg(2+)</name>
        <dbReference type="ChEBI" id="CHEBI:18420"/>
    </cofactor>
</comment>
<dbReference type="NCBIfam" id="TIGR02191">
    <property type="entry name" value="RNaseIII"/>
    <property type="match status" value="1"/>
</dbReference>
<dbReference type="SMART" id="SM00535">
    <property type="entry name" value="RIBOc"/>
    <property type="match status" value="1"/>
</dbReference>
<feature type="binding site" evidence="15">
    <location>
        <position position="38"/>
    </location>
    <ligand>
        <name>Mg(2+)</name>
        <dbReference type="ChEBI" id="CHEBI:18420"/>
    </ligand>
</feature>
<dbReference type="STRING" id="1223802.SUTH_02186"/>
<protein>
    <recommendedName>
        <fullName evidence="15">Ribonuclease 3</fullName>
        <ecNumber evidence="15">3.1.26.3</ecNumber>
    </recommendedName>
    <alternativeName>
        <fullName evidence="15">Ribonuclease III</fullName>
        <shortName evidence="15">RNase III</shortName>
    </alternativeName>
</protein>
<feature type="domain" description="DRBM" evidence="16">
    <location>
        <begin position="152"/>
        <end position="222"/>
    </location>
</feature>
<comment type="subunit">
    <text evidence="4 15">Homodimer.</text>
</comment>
<organism evidence="18 19">
    <name type="scientific">Sulfuritalea hydrogenivorans sk43H</name>
    <dbReference type="NCBI Taxonomy" id="1223802"/>
    <lineage>
        <taxon>Bacteria</taxon>
        <taxon>Pseudomonadati</taxon>
        <taxon>Pseudomonadota</taxon>
        <taxon>Betaproteobacteria</taxon>
        <taxon>Nitrosomonadales</taxon>
        <taxon>Sterolibacteriaceae</taxon>
        <taxon>Sulfuritalea</taxon>
    </lineage>
</organism>
<keyword evidence="11 15" id="KW-0255">Endonuclease</keyword>
<reference evidence="18 19" key="1">
    <citation type="journal article" date="2014" name="Syst. Appl. Microbiol.">
        <title>Complete genomes of freshwater sulfur oxidizers Sulfuricella denitrificans skB26 and Sulfuritalea hydrogenivorans sk43H: genetic insights into the sulfur oxidation pathway of betaproteobacteria.</title>
        <authorList>
            <person name="Watanabe T."/>
            <person name="Kojima H."/>
            <person name="Fukui M."/>
        </authorList>
    </citation>
    <scope>NUCLEOTIDE SEQUENCE [LARGE SCALE GENOMIC DNA]</scope>
    <source>
        <strain evidence="18">DSM22779</strain>
    </source>
</reference>
<keyword evidence="13 15" id="KW-0460">Magnesium</keyword>
<keyword evidence="7 15" id="KW-0507">mRNA processing</keyword>
<feature type="binding site" evidence="15">
    <location>
        <position position="114"/>
    </location>
    <ligand>
        <name>Mg(2+)</name>
        <dbReference type="ChEBI" id="CHEBI:18420"/>
    </ligand>
</feature>
<dbReference type="FunFam" id="3.30.160.20:FF:000003">
    <property type="entry name" value="Ribonuclease 3"/>
    <property type="match status" value="1"/>
</dbReference>
<evidence type="ECO:0000256" key="10">
    <source>
        <dbReference type="ARBA" id="ARBA00022723"/>
    </source>
</evidence>
<dbReference type="Pfam" id="PF00035">
    <property type="entry name" value="dsrm"/>
    <property type="match status" value="1"/>
</dbReference>
<dbReference type="Pfam" id="PF14622">
    <property type="entry name" value="Ribonucleas_3_3"/>
    <property type="match status" value="1"/>
</dbReference>
<dbReference type="InterPro" id="IPR000999">
    <property type="entry name" value="RNase_III_dom"/>
</dbReference>
<comment type="subcellular location">
    <subcellularLocation>
        <location evidence="2 15">Cytoplasm</location>
    </subcellularLocation>
</comment>
<evidence type="ECO:0000256" key="1">
    <source>
        <dbReference type="ARBA" id="ARBA00000109"/>
    </source>
</evidence>
<dbReference type="PANTHER" id="PTHR11207:SF0">
    <property type="entry name" value="RIBONUCLEASE 3"/>
    <property type="match status" value="1"/>
</dbReference>
<dbReference type="GO" id="GO:0042802">
    <property type="term" value="F:identical protein binding"/>
    <property type="evidence" value="ECO:0007669"/>
    <property type="project" value="UniProtKB-ARBA"/>
</dbReference>
<dbReference type="GO" id="GO:0019843">
    <property type="term" value="F:rRNA binding"/>
    <property type="evidence" value="ECO:0007669"/>
    <property type="project" value="UniProtKB-KW"/>
</dbReference>
<feature type="active site" evidence="15">
    <location>
        <position position="42"/>
    </location>
</feature>
<evidence type="ECO:0000313" key="18">
    <source>
        <dbReference type="EMBL" id="BAO29976.1"/>
    </source>
</evidence>
<evidence type="ECO:0000256" key="13">
    <source>
        <dbReference type="ARBA" id="ARBA00022842"/>
    </source>
</evidence>
<dbReference type="GO" id="GO:0006397">
    <property type="term" value="P:mRNA processing"/>
    <property type="evidence" value="ECO:0007669"/>
    <property type="project" value="UniProtKB-UniRule"/>
</dbReference>
<keyword evidence="5 15" id="KW-0963">Cytoplasm</keyword>
<dbReference type="Proteomes" id="UP000031637">
    <property type="component" value="Chromosome"/>
</dbReference>
<keyword evidence="9 15" id="KW-0540">Nuclease</keyword>
<proteinExistence type="inferred from homology"/>
<dbReference type="InterPro" id="IPR014720">
    <property type="entry name" value="dsRBD_dom"/>
</dbReference>
<dbReference type="CDD" id="cd10845">
    <property type="entry name" value="DSRM_RNAse_III_family"/>
    <property type="match status" value="1"/>
</dbReference>
<dbReference type="SUPFAM" id="SSF54768">
    <property type="entry name" value="dsRNA-binding domain-like"/>
    <property type="match status" value="1"/>
</dbReference>
<comment type="similarity">
    <text evidence="3">Belongs to the ribonuclease III family.</text>
</comment>
<dbReference type="HAMAP" id="MF_00104">
    <property type="entry name" value="RNase_III"/>
    <property type="match status" value="1"/>
</dbReference>
<dbReference type="PANTHER" id="PTHR11207">
    <property type="entry name" value="RIBONUCLEASE III"/>
    <property type="match status" value="1"/>
</dbReference>
<gene>
    <name evidence="15" type="primary">rnc</name>
    <name evidence="18" type="ORF">SUTH_02186</name>
</gene>
<dbReference type="KEGG" id="shd:SUTH_02186"/>
<keyword evidence="8 15" id="KW-0819">tRNA processing</keyword>
<evidence type="ECO:0000256" key="3">
    <source>
        <dbReference type="ARBA" id="ARBA00010183"/>
    </source>
</evidence>
<dbReference type="EC" id="3.1.26.3" evidence="15"/>
<evidence type="ECO:0000256" key="8">
    <source>
        <dbReference type="ARBA" id="ARBA00022694"/>
    </source>
</evidence>
<dbReference type="GO" id="GO:0046872">
    <property type="term" value="F:metal ion binding"/>
    <property type="evidence" value="ECO:0007669"/>
    <property type="project" value="UniProtKB-KW"/>
</dbReference>
<dbReference type="SMART" id="SM00358">
    <property type="entry name" value="DSRM"/>
    <property type="match status" value="1"/>
</dbReference>
<name>W0SG22_9PROT</name>
<evidence type="ECO:0000256" key="7">
    <source>
        <dbReference type="ARBA" id="ARBA00022664"/>
    </source>
</evidence>
<dbReference type="PROSITE" id="PS50137">
    <property type="entry name" value="DS_RBD"/>
    <property type="match status" value="1"/>
</dbReference>
<keyword evidence="12 15" id="KW-0378">Hydrolase</keyword>
<dbReference type="EMBL" id="AP012547">
    <property type="protein sequence ID" value="BAO29976.1"/>
    <property type="molecule type" value="Genomic_DNA"/>
</dbReference>
<feature type="domain" description="RNase III" evidence="17">
    <location>
        <begin position="3"/>
        <end position="125"/>
    </location>
</feature>
<evidence type="ECO:0000256" key="2">
    <source>
        <dbReference type="ARBA" id="ARBA00004496"/>
    </source>
</evidence>
<dbReference type="GO" id="GO:0003725">
    <property type="term" value="F:double-stranded RNA binding"/>
    <property type="evidence" value="ECO:0007669"/>
    <property type="project" value="TreeGrafter"/>
</dbReference>
<dbReference type="PROSITE" id="PS50142">
    <property type="entry name" value="RNASE_3_2"/>
    <property type="match status" value="1"/>
</dbReference>
<keyword evidence="19" id="KW-1185">Reference proteome</keyword>